<dbReference type="SUPFAM" id="SSF46689">
    <property type="entry name" value="Homeodomain-like"/>
    <property type="match status" value="2"/>
</dbReference>
<dbReference type="GO" id="GO:0043565">
    <property type="term" value="F:sequence-specific DNA binding"/>
    <property type="evidence" value="ECO:0007669"/>
    <property type="project" value="InterPro"/>
</dbReference>
<accession>A0A3S1BI02</accession>
<dbReference type="InterPro" id="IPR050204">
    <property type="entry name" value="AraC_XylS_family_regulators"/>
</dbReference>
<evidence type="ECO:0000256" key="1">
    <source>
        <dbReference type="ARBA" id="ARBA00023015"/>
    </source>
</evidence>
<dbReference type="PRINTS" id="PR00032">
    <property type="entry name" value="HTHARAC"/>
</dbReference>
<evidence type="ECO:0000313" key="5">
    <source>
        <dbReference type="Proteomes" id="UP000281028"/>
    </source>
</evidence>
<keyword evidence="2" id="KW-0238">DNA-binding</keyword>
<keyword evidence="3" id="KW-0804">Transcription</keyword>
<evidence type="ECO:0000256" key="3">
    <source>
        <dbReference type="ARBA" id="ARBA00023163"/>
    </source>
</evidence>
<dbReference type="InterPro" id="IPR009057">
    <property type="entry name" value="Homeodomain-like_sf"/>
</dbReference>
<keyword evidence="1" id="KW-0805">Transcription regulation</keyword>
<dbReference type="GO" id="GO:0003700">
    <property type="term" value="F:DNA-binding transcription factor activity"/>
    <property type="evidence" value="ECO:0007669"/>
    <property type="project" value="InterPro"/>
</dbReference>
<keyword evidence="5" id="KW-1185">Reference proteome</keyword>
<dbReference type="AlphaFoldDB" id="A0A3S1BI02"/>
<evidence type="ECO:0000256" key="2">
    <source>
        <dbReference type="ARBA" id="ARBA00023125"/>
    </source>
</evidence>
<dbReference type="Pfam" id="PF12833">
    <property type="entry name" value="HTH_18"/>
    <property type="match status" value="1"/>
</dbReference>
<gene>
    <name evidence="4" type="ORF">ECE50_008415</name>
</gene>
<sequence>MSHQQPVQFEQGKYVGKKVQEHTFGHIITSETCFTQGMSSEWHYHANPHFSHILSGGSKENRSRCTEVQGAGAGLYYHPGVAHQNVDYRPGTRIFNLELGDDFFRTFGISAPSSALMFEQQHTLNTQGLLQIMREHYLHDSESGLALEQLCLQLITAHQQQERVFPEWAEKIKEVLHDQWNQPLSLEMLAAQLDLHPVSISRSFARYFGCSAGDYLRKIKIEKALPLIRAGQQRLTAIAYECGFTDQAHFTRTFRHITGMLPKAYKSL</sequence>
<name>A0A3S1BI02_9BACT</name>
<dbReference type="EMBL" id="RIAR02000001">
    <property type="protein sequence ID" value="NSL86850.1"/>
    <property type="molecule type" value="Genomic_DNA"/>
</dbReference>
<organism evidence="4 5">
    <name type="scientific">Chitinophaga solisilvae</name>
    <dbReference type="NCBI Taxonomy" id="1233460"/>
    <lineage>
        <taxon>Bacteria</taxon>
        <taxon>Pseudomonadati</taxon>
        <taxon>Bacteroidota</taxon>
        <taxon>Chitinophagia</taxon>
        <taxon>Chitinophagales</taxon>
        <taxon>Chitinophagaceae</taxon>
        <taxon>Chitinophaga</taxon>
    </lineage>
</organism>
<dbReference type="PROSITE" id="PS00041">
    <property type="entry name" value="HTH_ARAC_FAMILY_1"/>
    <property type="match status" value="1"/>
</dbReference>
<dbReference type="InterPro" id="IPR020449">
    <property type="entry name" value="Tscrpt_reg_AraC-type_HTH"/>
</dbReference>
<dbReference type="Gene3D" id="1.10.10.60">
    <property type="entry name" value="Homeodomain-like"/>
    <property type="match status" value="1"/>
</dbReference>
<dbReference type="PROSITE" id="PS01124">
    <property type="entry name" value="HTH_ARAC_FAMILY_2"/>
    <property type="match status" value="1"/>
</dbReference>
<dbReference type="OrthoDB" id="511992at2"/>
<reference evidence="4" key="1">
    <citation type="submission" date="2020-05" db="EMBL/GenBank/DDBJ databases">
        <title>Chitinophaga laudate sp. nov., isolated from a tropical peat swamp.</title>
        <authorList>
            <person name="Goh C.B.S."/>
            <person name="Lee M.S."/>
            <person name="Parimannan S."/>
            <person name="Pasbakhsh P."/>
            <person name="Yule C.M."/>
            <person name="Rajandas H."/>
            <person name="Loke S."/>
            <person name="Croft L."/>
            <person name="Tan J.B.L."/>
        </authorList>
    </citation>
    <scope>NUCLEOTIDE SEQUENCE</scope>
    <source>
        <strain evidence="4">Mgbs1</strain>
    </source>
</reference>
<evidence type="ECO:0000313" key="4">
    <source>
        <dbReference type="EMBL" id="NSL86850.1"/>
    </source>
</evidence>
<proteinExistence type="predicted"/>
<dbReference type="Proteomes" id="UP000281028">
    <property type="component" value="Unassembled WGS sequence"/>
</dbReference>
<dbReference type="InterPro" id="IPR018062">
    <property type="entry name" value="HTH_AraC-typ_CS"/>
</dbReference>
<dbReference type="SMART" id="SM00342">
    <property type="entry name" value="HTH_ARAC"/>
    <property type="match status" value="1"/>
</dbReference>
<comment type="caution">
    <text evidence="4">The sequence shown here is derived from an EMBL/GenBank/DDBJ whole genome shotgun (WGS) entry which is preliminary data.</text>
</comment>
<dbReference type="InterPro" id="IPR018060">
    <property type="entry name" value="HTH_AraC"/>
</dbReference>
<dbReference type="PANTHER" id="PTHR46796">
    <property type="entry name" value="HTH-TYPE TRANSCRIPTIONAL ACTIVATOR RHAS-RELATED"/>
    <property type="match status" value="1"/>
</dbReference>
<protein>
    <submittedName>
        <fullName evidence="4">Helix-turn-helix transcriptional regulator</fullName>
    </submittedName>
</protein>